<dbReference type="InterPro" id="IPR029058">
    <property type="entry name" value="AB_hydrolase_fold"/>
</dbReference>
<dbReference type="OrthoDB" id="408373at2759"/>
<organism evidence="4 5">
    <name type="scientific">Postia placenta MAD-698-R-SB12</name>
    <dbReference type="NCBI Taxonomy" id="670580"/>
    <lineage>
        <taxon>Eukaryota</taxon>
        <taxon>Fungi</taxon>
        <taxon>Dikarya</taxon>
        <taxon>Basidiomycota</taxon>
        <taxon>Agaricomycotina</taxon>
        <taxon>Agaricomycetes</taxon>
        <taxon>Polyporales</taxon>
        <taxon>Adustoporiaceae</taxon>
        <taxon>Rhodonia</taxon>
    </lineage>
</organism>
<proteinExistence type="inferred from homology"/>
<protein>
    <recommendedName>
        <fullName evidence="3">AB hydrolase-1 domain-containing protein</fullName>
    </recommendedName>
</protein>
<dbReference type="Proteomes" id="UP000194127">
    <property type="component" value="Unassembled WGS sequence"/>
</dbReference>
<dbReference type="GeneID" id="36333192"/>
<name>A0A1X6MQ16_9APHY</name>
<accession>A0A1X6MQ16</accession>
<comment type="similarity">
    <text evidence="2">Belongs to the AB hydrolase superfamily. Epoxide hydrolase family.</text>
</comment>
<dbReference type="PANTHER" id="PTHR43329">
    <property type="entry name" value="EPOXIDE HYDROLASE"/>
    <property type="match status" value="1"/>
</dbReference>
<dbReference type="AlphaFoldDB" id="A0A1X6MQ16"/>
<keyword evidence="1" id="KW-0378">Hydrolase</keyword>
<evidence type="ECO:0000313" key="4">
    <source>
        <dbReference type="EMBL" id="OSX58213.1"/>
    </source>
</evidence>
<keyword evidence="5" id="KW-1185">Reference proteome</keyword>
<dbReference type="GO" id="GO:0016787">
    <property type="term" value="F:hydrolase activity"/>
    <property type="evidence" value="ECO:0007669"/>
    <property type="project" value="UniProtKB-KW"/>
</dbReference>
<dbReference type="Gene3D" id="3.40.50.1820">
    <property type="entry name" value="alpha/beta hydrolase"/>
    <property type="match status" value="1"/>
</dbReference>
<dbReference type="Pfam" id="PF00561">
    <property type="entry name" value="Abhydrolase_1"/>
    <property type="match status" value="1"/>
</dbReference>
<dbReference type="InterPro" id="IPR000639">
    <property type="entry name" value="Epox_hydrolase-like"/>
</dbReference>
<evidence type="ECO:0000259" key="3">
    <source>
        <dbReference type="Pfam" id="PF00561"/>
    </source>
</evidence>
<gene>
    <name evidence="4" type="ORF">POSPLADRAFT_1173626</name>
</gene>
<dbReference type="InterPro" id="IPR000073">
    <property type="entry name" value="AB_hydrolase_1"/>
</dbReference>
<evidence type="ECO:0000256" key="1">
    <source>
        <dbReference type="ARBA" id="ARBA00022801"/>
    </source>
</evidence>
<dbReference type="STRING" id="670580.A0A1X6MQ16"/>
<reference evidence="4 5" key="1">
    <citation type="submission" date="2017-04" db="EMBL/GenBank/DDBJ databases">
        <title>Genome Sequence of the Model Brown-Rot Fungus Postia placenta SB12.</title>
        <authorList>
            <consortium name="DOE Joint Genome Institute"/>
            <person name="Gaskell J."/>
            <person name="Kersten P."/>
            <person name="Larrondo L.F."/>
            <person name="Canessa P."/>
            <person name="Martinez D."/>
            <person name="Hibbett D."/>
            <person name="Schmoll M."/>
            <person name="Kubicek C.P."/>
            <person name="Martinez A.T."/>
            <person name="Yadav J."/>
            <person name="Master E."/>
            <person name="Magnuson J.K."/>
            <person name="James T."/>
            <person name="Yaver D."/>
            <person name="Berka R."/>
            <person name="Labutti K."/>
            <person name="Lipzen A."/>
            <person name="Aerts A."/>
            <person name="Barry K."/>
            <person name="Henrissat B."/>
            <person name="Blanchette R."/>
            <person name="Grigoriev I."/>
            <person name="Cullen D."/>
        </authorList>
    </citation>
    <scope>NUCLEOTIDE SEQUENCE [LARGE SCALE GENOMIC DNA]</scope>
    <source>
        <strain evidence="4 5">MAD-698-R-SB12</strain>
    </source>
</reference>
<dbReference type="PRINTS" id="PR00412">
    <property type="entry name" value="EPOXHYDRLASE"/>
</dbReference>
<dbReference type="SUPFAM" id="SSF53474">
    <property type="entry name" value="alpha/beta-Hydrolases"/>
    <property type="match status" value="1"/>
</dbReference>
<evidence type="ECO:0000313" key="5">
    <source>
        <dbReference type="Proteomes" id="UP000194127"/>
    </source>
</evidence>
<evidence type="ECO:0000256" key="2">
    <source>
        <dbReference type="ARBA" id="ARBA00038334"/>
    </source>
</evidence>
<dbReference type="EMBL" id="KZ110605">
    <property type="protein sequence ID" value="OSX58213.1"/>
    <property type="molecule type" value="Genomic_DNA"/>
</dbReference>
<feature type="domain" description="AB hydrolase-1" evidence="3">
    <location>
        <begin position="29"/>
        <end position="306"/>
    </location>
</feature>
<dbReference type="RefSeq" id="XP_024335007.1">
    <property type="nucleotide sequence ID" value="XM_024488243.1"/>
</dbReference>
<sequence length="328" mass="36776">MDPSLYKQRTTTRGLKYNYFAAPGDAFKPTLLFVHGFPSTSHDWRLQVAFFKNAGYPIIVPDLLGYGSTDKPADSALYRYSAMCADIVEILDLEGARDVIAIGHDWGSILTSRLAVFHKERFLAFAFLAVGYSPSAADFDYEKGLALTKQALGYETFGYWRFFSEDGTDRVIKDHSESFLSIVHAADPQIWKTDFCPSGALKTWLTADKKCAVGSYLNDKDKEIFKQNIDQGLGGALNWYRIMLLGIAAEDSKNIAEPQMLIEQPVFFGEAKHDAVAVPRLYLPQMQKLCTNLTVREYDCGHWVHLVLADDVNSALADWISGMKKPKL</sequence>